<proteinExistence type="predicted"/>
<evidence type="ECO:0000313" key="5">
    <source>
        <dbReference type="Proteomes" id="UP001469365"/>
    </source>
</evidence>
<dbReference type="PROSITE" id="PS51186">
    <property type="entry name" value="GNAT"/>
    <property type="match status" value="1"/>
</dbReference>
<feature type="domain" description="N-acetyltransferase" evidence="3">
    <location>
        <begin position="108"/>
        <end position="253"/>
    </location>
</feature>
<sequence length="253" mass="28954">MQTSWQEMMLIEELMTNTWPAYTQQSYGSWKLRATFGTTKRANSVHAVGPLPERDGWLAEIESFYRRRGLPAYFCISHASPEGLDALLAEAGYELETPCLQMTATAELVLRSVTPLGRLVFELAYEADERWLEDFLRLEGYEAERLRGYRHIFSAIGPDKSFFRVLENGETVALGTVVSERGYAGISNIVVDPRHRRKGIAEQLFGRVAQWSLERGAEKLYLQVIRDNEPAVALYRKLGFETTGSYHYRCKRL</sequence>
<evidence type="ECO:0000256" key="1">
    <source>
        <dbReference type="ARBA" id="ARBA00022679"/>
    </source>
</evidence>
<reference evidence="4 5" key="1">
    <citation type="submission" date="2024-04" db="EMBL/GenBank/DDBJ databases">
        <title>draft genome sequnece of Paenibacillus filicis.</title>
        <authorList>
            <person name="Kim D.-U."/>
        </authorList>
    </citation>
    <scope>NUCLEOTIDE SEQUENCE [LARGE SCALE GENOMIC DNA]</scope>
    <source>
        <strain evidence="4 5">KACC14197</strain>
    </source>
</reference>
<dbReference type="SUPFAM" id="SSF55729">
    <property type="entry name" value="Acyl-CoA N-acyltransferases (Nat)"/>
    <property type="match status" value="1"/>
</dbReference>
<comment type="caution">
    <text evidence="4">The sequence shown here is derived from an EMBL/GenBank/DDBJ whole genome shotgun (WGS) entry which is preliminary data.</text>
</comment>
<organism evidence="4 5">
    <name type="scientific">Paenibacillus filicis</name>
    <dbReference type="NCBI Taxonomy" id="669464"/>
    <lineage>
        <taxon>Bacteria</taxon>
        <taxon>Bacillati</taxon>
        <taxon>Bacillota</taxon>
        <taxon>Bacilli</taxon>
        <taxon>Bacillales</taxon>
        <taxon>Paenibacillaceae</taxon>
        <taxon>Paenibacillus</taxon>
    </lineage>
</organism>
<dbReference type="InterPro" id="IPR050680">
    <property type="entry name" value="YpeA/RimI_acetyltransf"/>
</dbReference>
<keyword evidence="2" id="KW-0012">Acyltransferase</keyword>
<protein>
    <submittedName>
        <fullName evidence="4">GNAT family N-acetyltransferase</fullName>
    </submittedName>
</protein>
<dbReference type="PANTHER" id="PTHR43420">
    <property type="entry name" value="ACETYLTRANSFERASE"/>
    <property type="match status" value="1"/>
</dbReference>
<evidence type="ECO:0000313" key="4">
    <source>
        <dbReference type="EMBL" id="MEK8131424.1"/>
    </source>
</evidence>
<dbReference type="InterPro" id="IPR016181">
    <property type="entry name" value="Acyl_CoA_acyltransferase"/>
</dbReference>
<evidence type="ECO:0000259" key="3">
    <source>
        <dbReference type="PROSITE" id="PS51186"/>
    </source>
</evidence>
<dbReference type="Pfam" id="PF24553">
    <property type="entry name" value="Rv0428c_C"/>
    <property type="match status" value="1"/>
</dbReference>
<dbReference type="EMBL" id="JBBPCC010000021">
    <property type="protein sequence ID" value="MEK8131424.1"/>
    <property type="molecule type" value="Genomic_DNA"/>
</dbReference>
<accession>A0ABU9DRB6</accession>
<gene>
    <name evidence="4" type="ORF">WMW72_26295</name>
</gene>
<dbReference type="Gene3D" id="3.40.630.30">
    <property type="match status" value="1"/>
</dbReference>
<dbReference type="CDD" id="cd04301">
    <property type="entry name" value="NAT_SF"/>
    <property type="match status" value="1"/>
</dbReference>
<dbReference type="RefSeq" id="WP_341418561.1">
    <property type="nucleotide sequence ID" value="NZ_JBBPCC010000021.1"/>
</dbReference>
<keyword evidence="5" id="KW-1185">Reference proteome</keyword>
<dbReference type="InterPro" id="IPR056935">
    <property type="entry name" value="Rv0428c-like_C"/>
</dbReference>
<keyword evidence="1" id="KW-0808">Transferase</keyword>
<evidence type="ECO:0000256" key="2">
    <source>
        <dbReference type="ARBA" id="ARBA00023315"/>
    </source>
</evidence>
<dbReference type="InterPro" id="IPR000182">
    <property type="entry name" value="GNAT_dom"/>
</dbReference>
<name>A0ABU9DRB6_9BACL</name>
<dbReference type="Proteomes" id="UP001469365">
    <property type="component" value="Unassembled WGS sequence"/>
</dbReference>